<dbReference type="EMBL" id="RBQG01000247">
    <property type="protein sequence ID" value="RMP10105.1"/>
    <property type="molecule type" value="Genomic_DNA"/>
</dbReference>
<sequence>MNFGRRKLIVCGPESSLRSWHDEQSGLVSRAVMHAAAHPHYNTVKSAYGVKSDGCLIETTVLRCALSRLCGALQPWANPCFRRFFDPFQGAQAQTRGFAPQKLRRATDCGAGKSGHSIKSLIRIKNHKHLLPSPRPI</sequence>
<protein>
    <submittedName>
        <fullName evidence="2">Uncharacterized protein</fullName>
    </submittedName>
</protein>
<dbReference type="Proteomes" id="UP000267908">
    <property type="component" value="Unassembled WGS sequence"/>
</dbReference>
<dbReference type="EMBL" id="RBRA01000060">
    <property type="protein sequence ID" value="RMQ27584.1"/>
    <property type="molecule type" value="Genomic_DNA"/>
</dbReference>
<organism evidence="2 4">
    <name type="scientific">Pseudomonas syringae pv. delphinii</name>
    <dbReference type="NCBI Taxonomy" id="192088"/>
    <lineage>
        <taxon>Bacteria</taxon>
        <taxon>Pseudomonadati</taxon>
        <taxon>Pseudomonadota</taxon>
        <taxon>Gammaproteobacteria</taxon>
        <taxon>Pseudomonadales</taxon>
        <taxon>Pseudomonadaceae</taxon>
        <taxon>Pseudomonas</taxon>
    </lineage>
</organism>
<evidence type="ECO:0000313" key="4">
    <source>
        <dbReference type="Proteomes" id="UP000269044"/>
    </source>
</evidence>
<reference evidence="3 4" key="1">
    <citation type="submission" date="2018-08" db="EMBL/GenBank/DDBJ databases">
        <title>Recombination of ecologically and evolutionarily significant loci maintains genetic cohesion in the Pseudomonas syringae species complex.</title>
        <authorList>
            <person name="Dillon M."/>
            <person name="Thakur S."/>
            <person name="Almeida R.N.D."/>
            <person name="Weir B.S."/>
            <person name="Guttman D.S."/>
        </authorList>
    </citation>
    <scope>NUCLEOTIDE SEQUENCE [LARGE SCALE GENOMIC DNA]</scope>
    <source>
        <strain evidence="2 4">ICMP 13052</strain>
        <strain evidence="1 3">ICMP 4330</strain>
    </source>
</reference>
<evidence type="ECO:0000313" key="3">
    <source>
        <dbReference type="Proteomes" id="UP000267908"/>
    </source>
</evidence>
<proteinExistence type="predicted"/>
<evidence type="ECO:0000313" key="1">
    <source>
        <dbReference type="EMBL" id="RMP10105.1"/>
    </source>
</evidence>
<name>A0A0P9QRU6_9PSED</name>
<evidence type="ECO:0000313" key="2">
    <source>
        <dbReference type="EMBL" id="RMQ27584.1"/>
    </source>
</evidence>
<gene>
    <name evidence="2" type="ORF">ALQ08_101482</name>
    <name evidence="1" type="ORF">ALQ28_101363</name>
</gene>
<accession>A0A0P9QRU6</accession>
<dbReference type="AlphaFoldDB" id="A0A0P9QRU6"/>
<dbReference type="Proteomes" id="UP000269044">
    <property type="component" value="Unassembled WGS sequence"/>
</dbReference>
<comment type="caution">
    <text evidence="2">The sequence shown here is derived from an EMBL/GenBank/DDBJ whole genome shotgun (WGS) entry which is preliminary data.</text>
</comment>